<dbReference type="EMBL" id="BMNL01000001">
    <property type="protein sequence ID" value="GGP19706.1"/>
    <property type="molecule type" value="Genomic_DNA"/>
</dbReference>
<name>A0A830GUD7_9CREN</name>
<proteinExistence type="predicted"/>
<evidence type="ECO:0000313" key="3">
    <source>
        <dbReference type="Proteomes" id="UP000610960"/>
    </source>
</evidence>
<organism evidence="2 3">
    <name type="scientific">Thermocladium modestius</name>
    <dbReference type="NCBI Taxonomy" id="62609"/>
    <lineage>
        <taxon>Archaea</taxon>
        <taxon>Thermoproteota</taxon>
        <taxon>Thermoprotei</taxon>
        <taxon>Thermoproteales</taxon>
        <taxon>Thermoproteaceae</taxon>
        <taxon>Thermocladium</taxon>
    </lineage>
</organism>
<keyword evidence="3" id="KW-1185">Reference proteome</keyword>
<evidence type="ECO:0000313" key="2">
    <source>
        <dbReference type="EMBL" id="GGP19706.1"/>
    </source>
</evidence>
<feature type="compositionally biased region" description="Basic and acidic residues" evidence="1">
    <location>
        <begin position="181"/>
        <end position="209"/>
    </location>
</feature>
<reference evidence="2" key="2">
    <citation type="submission" date="2020-09" db="EMBL/GenBank/DDBJ databases">
        <authorList>
            <person name="Sun Q."/>
            <person name="Ohkuma M."/>
        </authorList>
    </citation>
    <scope>NUCLEOTIDE SEQUENCE</scope>
    <source>
        <strain evidence="2">JCM 10088</strain>
    </source>
</reference>
<accession>A0A830GUD7</accession>
<comment type="caution">
    <text evidence="2">The sequence shown here is derived from an EMBL/GenBank/DDBJ whole genome shotgun (WGS) entry which is preliminary data.</text>
</comment>
<dbReference type="Proteomes" id="UP000610960">
    <property type="component" value="Unassembled WGS sequence"/>
</dbReference>
<dbReference type="AlphaFoldDB" id="A0A830GUD7"/>
<protein>
    <submittedName>
        <fullName evidence="2">Uncharacterized protein</fullName>
    </submittedName>
</protein>
<feature type="region of interest" description="Disordered" evidence="1">
    <location>
        <begin position="181"/>
        <end position="236"/>
    </location>
</feature>
<feature type="compositionally biased region" description="Polar residues" evidence="1">
    <location>
        <begin position="220"/>
        <end position="236"/>
    </location>
</feature>
<evidence type="ECO:0000256" key="1">
    <source>
        <dbReference type="SAM" id="MobiDB-lite"/>
    </source>
</evidence>
<sequence length="548" mass="60474">MGGYSEIINACKDADSLESLRNCMDLNGLGCIDECKKALGKAWSNAKNIEWPDIRERILGIIEKRLNNIEEFEKELDNFAVSISYDFEVEKSNPPAGIIELIISNDNKILSCDVKGSVKGGKNLNIRGGSFIESVAANSSKSVKIHVEAPSPGSYSLAMEWEAAYGGNKVLTRKSENIIELDFPKQSEEPKKDEPGPRESSAADRETTQEPRSPVPQPRQAVQETIGQAPQQSQPQTIDAGDLIAEAFKHAAAGIAGFAVGGFMPEVRKFEKPVYVDDVPYITQNGVTIILEDQSNVVIEDEGDVVIIRRPKLVELINQVSLKTAKSLIDDFKQRALNVLPSLGLAEGGIDWRAEDLVENHVEGLIDKEKNRGREVREEELMSVLPRVFKLEVRYGLSGTIRKRAKLRLVAGAHARIERLYLYGNDHEPLSINETLEGLGIDVDELRSGAENAVLVLASPSGWARNSIEQARRGAGSIKLVLIDLKTGEANYDLQDPLLRAIIDGLGYGEAPVMYNDYIKHLDKMLMAGEIDEATHRRKIIEVMKNPA</sequence>
<gene>
    <name evidence="2" type="ORF">GCM10007981_04470</name>
</gene>
<reference evidence="2" key="1">
    <citation type="journal article" date="2014" name="Int. J. Syst. Evol. Microbiol.">
        <title>Complete genome sequence of Corynebacterium casei LMG S-19264T (=DSM 44701T), isolated from a smear-ripened cheese.</title>
        <authorList>
            <consortium name="US DOE Joint Genome Institute (JGI-PGF)"/>
            <person name="Walter F."/>
            <person name="Albersmeier A."/>
            <person name="Kalinowski J."/>
            <person name="Ruckert C."/>
        </authorList>
    </citation>
    <scope>NUCLEOTIDE SEQUENCE</scope>
    <source>
        <strain evidence="2">JCM 10088</strain>
    </source>
</reference>
<dbReference type="OrthoDB" id="387247at2157"/>
<dbReference type="RefSeq" id="WP_188595820.1">
    <property type="nucleotide sequence ID" value="NZ_BMNL01000001.1"/>
</dbReference>